<evidence type="ECO:0000313" key="2">
    <source>
        <dbReference type="EMBL" id="CAG6638686.1"/>
    </source>
</evidence>
<protein>
    <recommendedName>
        <fullName evidence="3">Secreted protein</fullName>
    </recommendedName>
</protein>
<proteinExistence type="predicted"/>
<sequence>MRFMRPQSMIFILLQTLKFMRLHCMKLIRLYLMNSVCLQSSSRFMRHFQRNVRFFIRFPIVRMSFICVQMGMRFMRLIKSPMRFMHMMGSLCMQRRRINSEYIMSLQRVRSTRFIRFPSMRFIWSPSMRFIGMRFV</sequence>
<accession>A0A8D8QV86</accession>
<name>A0A8D8QV86_9HEMI</name>
<feature type="signal peptide" evidence="1">
    <location>
        <begin position="1"/>
        <end position="24"/>
    </location>
</feature>
<dbReference type="AlphaFoldDB" id="A0A8D8QV86"/>
<feature type="chain" id="PRO_5034146427" description="Secreted protein" evidence="1">
    <location>
        <begin position="25"/>
        <end position="136"/>
    </location>
</feature>
<keyword evidence="1" id="KW-0732">Signal</keyword>
<evidence type="ECO:0000256" key="1">
    <source>
        <dbReference type="SAM" id="SignalP"/>
    </source>
</evidence>
<reference evidence="2" key="1">
    <citation type="submission" date="2021-05" db="EMBL/GenBank/DDBJ databases">
        <authorList>
            <person name="Alioto T."/>
            <person name="Alioto T."/>
            <person name="Gomez Garrido J."/>
        </authorList>
    </citation>
    <scope>NUCLEOTIDE SEQUENCE</scope>
</reference>
<dbReference type="EMBL" id="HBUF01103556">
    <property type="protein sequence ID" value="CAG6638686.1"/>
    <property type="molecule type" value="Transcribed_RNA"/>
</dbReference>
<evidence type="ECO:0008006" key="3">
    <source>
        <dbReference type="Google" id="ProtNLM"/>
    </source>
</evidence>
<organism evidence="2">
    <name type="scientific">Cacopsylla melanoneura</name>
    <dbReference type="NCBI Taxonomy" id="428564"/>
    <lineage>
        <taxon>Eukaryota</taxon>
        <taxon>Metazoa</taxon>
        <taxon>Ecdysozoa</taxon>
        <taxon>Arthropoda</taxon>
        <taxon>Hexapoda</taxon>
        <taxon>Insecta</taxon>
        <taxon>Pterygota</taxon>
        <taxon>Neoptera</taxon>
        <taxon>Paraneoptera</taxon>
        <taxon>Hemiptera</taxon>
        <taxon>Sternorrhyncha</taxon>
        <taxon>Psylloidea</taxon>
        <taxon>Psyllidae</taxon>
        <taxon>Psyllinae</taxon>
        <taxon>Cacopsylla</taxon>
    </lineage>
</organism>